<dbReference type="EMBL" id="CAJOBI010015497">
    <property type="protein sequence ID" value="CAF4182959.1"/>
    <property type="molecule type" value="Genomic_DNA"/>
</dbReference>
<gene>
    <name evidence="1" type="ORF">SMN809_LOCUS21101</name>
</gene>
<organism evidence="1 2">
    <name type="scientific">Rotaria magnacalcarata</name>
    <dbReference type="NCBI Taxonomy" id="392030"/>
    <lineage>
        <taxon>Eukaryota</taxon>
        <taxon>Metazoa</taxon>
        <taxon>Spiralia</taxon>
        <taxon>Gnathifera</taxon>
        <taxon>Rotifera</taxon>
        <taxon>Eurotatoria</taxon>
        <taxon>Bdelloidea</taxon>
        <taxon>Philodinida</taxon>
        <taxon>Philodinidae</taxon>
        <taxon>Rotaria</taxon>
    </lineage>
</organism>
<dbReference type="AlphaFoldDB" id="A0A8S2RWB8"/>
<comment type="caution">
    <text evidence="1">The sequence shown here is derived from an EMBL/GenBank/DDBJ whole genome shotgun (WGS) entry which is preliminary data.</text>
</comment>
<feature type="non-terminal residue" evidence="1">
    <location>
        <position position="1"/>
    </location>
</feature>
<sequence>MQPILTDMNFLSDSAPATIENYFHSKYSAVNKSLLNATKNKLTYV</sequence>
<protein>
    <submittedName>
        <fullName evidence="1">Uncharacterized protein</fullName>
    </submittedName>
</protein>
<dbReference type="Proteomes" id="UP000676336">
    <property type="component" value="Unassembled WGS sequence"/>
</dbReference>
<accession>A0A8S2RWB8</accession>
<proteinExistence type="predicted"/>
<evidence type="ECO:0000313" key="2">
    <source>
        <dbReference type="Proteomes" id="UP000676336"/>
    </source>
</evidence>
<evidence type="ECO:0000313" key="1">
    <source>
        <dbReference type="EMBL" id="CAF4182959.1"/>
    </source>
</evidence>
<feature type="non-terminal residue" evidence="1">
    <location>
        <position position="45"/>
    </location>
</feature>
<name>A0A8S2RWB8_9BILA</name>
<reference evidence="1" key="1">
    <citation type="submission" date="2021-02" db="EMBL/GenBank/DDBJ databases">
        <authorList>
            <person name="Nowell W R."/>
        </authorList>
    </citation>
    <scope>NUCLEOTIDE SEQUENCE</scope>
</reference>